<evidence type="ECO:0000313" key="3">
    <source>
        <dbReference type="Proteomes" id="UP000197024"/>
    </source>
</evidence>
<dbReference type="InterPro" id="IPR046450">
    <property type="entry name" value="PA_dom_sf"/>
</dbReference>
<organism evidence="2 3">
    <name type="scientific">Brevundimonas diminuta</name>
    <name type="common">Pseudomonas diminuta</name>
    <dbReference type="NCBI Taxonomy" id="293"/>
    <lineage>
        <taxon>Bacteria</taxon>
        <taxon>Pseudomonadati</taxon>
        <taxon>Pseudomonadota</taxon>
        <taxon>Alphaproteobacteria</taxon>
        <taxon>Caulobacterales</taxon>
        <taxon>Caulobacteraceae</taxon>
        <taxon>Brevundimonas</taxon>
    </lineage>
</organism>
<gene>
    <name evidence="2" type="ORF">CD943_04625</name>
</gene>
<dbReference type="Pfam" id="PF04389">
    <property type="entry name" value="Peptidase_M28"/>
    <property type="match status" value="1"/>
</dbReference>
<sequence>MLRRTFLSTTVAAGLCGPAQARARSGRATALEAHTRFLAHDLLEGRDTGSRGYDIAAAYVASQFAMAGLSPGLEAREWFQPVRVRRRTLVESRIAWVVDGGAHELRNGADVAVDASPLAANETLDLEMVFVGWGISGEASDRDDYAGLDVRGKAVVLLEGAPSDLPGAVRAHYSWIQQKERMASARGAVAVLTLKSPARERVSPWERTRIHRPLPAVGWTGARRPDEAPPVAGTMTLGPDFARRLFAAAGHDIDRIYRESETGRPTGFTLPGRIRLDRRSTHEDGVSANVLGRLPGRDPRLAMQHIVVVSHLDHVGIGPEIDGDRIYNGAVDNAGGIAVMIEAARGLAGRRAPRRSVLFLAVTGEERGLLGSDFYVTHPTVPLDEIVGAISVDGLMAFHDFGGVVALGADHSTLGRSSARAARRIGAVHVPDPIPDRGNLALSDQYPFLRQGVPVLFPNPARGQPRSGPDGLDLWDAYEADAYHQPSDDITLPLRWDVAERWTDYIEATVADAAEQAERPLWYRGDALGDLFSPATPRAIRPGASG</sequence>
<dbReference type="AlphaFoldDB" id="A0A1Z3LVQ1"/>
<name>A0A1Z3LVQ1_BREDI</name>
<dbReference type="SUPFAM" id="SSF53187">
    <property type="entry name" value="Zn-dependent exopeptidases"/>
    <property type="match status" value="1"/>
</dbReference>
<dbReference type="InterPro" id="IPR045175">
    <property type="entry name" value="M28_fam"/>
</dbReference>
<dbReference type="PANTHER" id="PTHR12147:SF26">
    <property type="entry name" value="PEPTIDASE M28 DOMAIN-CONTAINING PROTEIN"/>
    <property type="match status" value="1"/>
</dbReference>
<dbReference type="InterPro" id="IPR007484">
    <property type="entry name" value="Peptidase_M28"/>
</dbReference>
<dbReference type="Proteomes" id="UP000197024">
    <property type="component" value="Chromosome"/>
</dbReference>
<evidence type="ECO:0000259" key="1">
    <source>
        <dbReference type="Pfam" id="PF04389"/>
    </source>
</evidence>
<dbReference type="GO" id="GO:0006508">
    <property type="term" value="P:proteolysis"/>
    <property type="evidence" value="ECO:0007669"/>
    <property type="project" value="InterPro"/>
</dbReference>
<reference evidence="2 3" key="1">
    <citation type="submission" date="2017-06" db="EMBL/GenBank/DDBJ databases">
        <title>Biodegradation of gentamicin by bacterial consortia AMQD4 in synthetic medium and raw gentamicin sewage.</title>
        <authorList>
            <person name="Chang H."/>
            <person name="Feng Y."/>
            <person name="Li Z."/>
            <person name="Xue J."/>
            <person name="Cheng D."/>
        </authorList>
    </citation>
    <scope>NUCLEOTIDE SEQUENCE [LARGE SCALE GENOMIC DNA]</scope>
    <source>
        <strain evidence="2 3">BZC3</strain>
    </source>
</reference>
<reference evidence="2 3" key="2">
    <citation type="submission" date="2017-06" db="EMBL/GenBank/DDBJ databases">
        <authorList>
            <person name="Kim H.J."/>
            <person name="Triplett B.A."/>
        </authorList>
    </citation>
    <scope>NUCLEOTIDE SEQUENCE [LARGE SCALE GENOMIC DNA]</scope>
    <source>
        <strain evidence="2 3">BZC3</strain>
    </source>
</reference>
<accession>A0A1Z3LVQ1</accession>
<dbReference type="GO" id="GO:0008235">
    <property type="term" value="F:metalloexopeptidase activity"/>
    <property type="evidence" value="ECO:0007669"/>
    <property type="project" value="InterPro"/>
</dbReference>
<dbReference type="PANTHER" id="PTHR12147">
    <property type="entry name" value="METALLOPEPTIDASE M28 FAMILY MEMBER"/>
    <property type="match status" value="1"/>
</dbReference>
<dbReference type="RefSeq" id="WP_088410265.1">
    <property type="nucleotide sequence ID" value="NZ_CP021995.1"/>
</dbReference>
<proteinExistence type="predicted"/>
<dbReference type="EMBL" id="CP021995">
    <property type="protein sequence ID" value="ASD26236.1"/>
    <property type="molecule type" value="Genomic_DNA"/>
</dbReference>
<dbReference type="SUPFAM" id="SSF52025">
    <property type="entry name" value="PA domain"/>
    <property type="match status" value="1"/>
</dbReference>
<evidence type="ECO:0000313" key="2">
    <source>
        <dbReference type="EMBL" id="ASD26236.1"/>
    </source>
</evidence>
<dbReference type="Gene3D" id="3.40.630.10">
    <property type="entry name" value="Zn peptidases"/>
    <property type="match status" value="1"/>
</dbReference>
<protein>
    <recommendedName>
        <fullName evidence="1">Peptidase M28 domain-containing protein</fullName>
    </recommendedName>
</protein>
<dbReference type="Gene3D" id="3.50.30.30">
    <property type="match status" value="1"/>
</dbReference>
<feature type="domain" description="Peptidase M28" evidence="1">
    <location>
        <begin position="289"/>
        <end position="508"/>
    </location>
</feature>